<comment type="caution">
    <text evidence="1">The sequence shown here is derived from an EMBL/GenBank/DDBJ whole genome shotgun (WGS) entry which is preliminary data.</text>
</comment>
<proteinExistence type="predicted"/>
<sequence length="367" mass="42465">MDFFYLIYIFFQPSPAVCLPYRRQPSFEPYHRGPANGKKYLRRFFLVDLLSILPLPQVIIFTPRNAMKLLHFFVIFQYMPRLIRIYPLFKKVKMTFYEIDDAAFTKAAFNLLLYMLASQVFGALWYFFAIERETSCWKTACLNHAGCIHSPFYCHDNLGDYTFLSDLCPVKIPNTTLFNFGIYQDALQSGIVEVTDFPLKFLHTFLWGLQSLRYYSDGWRTWAACFIQATWRRYFEKKREKSLSMERNRQDEWLRSGGISSSSGASHHTSKFALNSGLVNRCNGNKIITETISLTQKLKESLLAEENHFLDALFMARGNPRGLRAFFCAIMFAIKSLRGIRLNRIRKAKGKGIAAASVASQSSVVVF</sequence>
<accession>A0ACC0YPH2</accession>
<protein>
    <submittedName>
        <fullName evidence="1">Uncharacterized protein</fullName>
    </submittedName>
</protein>
<dbReference type="Proteomes" id="UP001163603">
    <property type="component" value="Chromosome 5"/>
</dbReference>
<reference evidence="2" key="1">
    <citation type="journal article" date="2023" name="G3 (Bethesda)">
        <title>Genome assembly and association tests identify interacting loci associated with vigor, precocity, and sex in interspecific pistachio rootstocks.</title>
        <authorList>
            <person name="Palmer W."/>
            <person name="Jacygrad E."/>
            <person name="Sagayaradj S."/>
            <person name="Cavanaugh K."/>
            <person name="Han R."/>
            <person name="Bertier L."/>
            <person name="Beede B."/>
            <person name="Kafkas S."/>
            <person name="Golino D."/>
            <person name="Preece J."/>
            <person name="Michelmore R."/>
        </authorList>
    </citation>
    <scope>NUCLEOTIDE SEQUENCE [LARGE SCALE GENOMIC DNA]</scope>
</reference>
<dbReference type="EMBL" id="CM047740">
    <property type="protein sequence ID" value="KAJ0040302.1"/>
    <property type="molecule type" value="Genomic_DNA"/>
</dbReference>
<organism evidence="1 2">
    <name type="scientific">Pistacia integerrima</name>
    <dbReference type="NCBI Taxonomy" id="434235"/>
    <lineage>
        <taxon>Eukaryota</taxon>
        <taxon>Viridiplantae</taxon>
        <taxon>Streptophyta</taxon>
        <taxon>Embryophyta</taxon>
        <taxon>Tracheophyta</taxon>
        <taxon>Spermatophyta</taxon>
        <taxon>Magnoliopsida</taxon>
        <taxon>eudicotyledons</taxon>
        <taxon>Gunneridae</taxon>
        <taxon>Pentapetalae</taxon>
        <taxon>rosids</taxon>
        <taxon>malvids</taxon>
        <taxon>Sapindales</taxon>
        <taxon>Anacardiaceae</taxon>
        <taxon>Pistacia</taxon>
    </lineage>
</organism>
<gene>
    <name evidence="1" type="ORF">Pint_26573</name>
</gene>
<evidence type="ECO:0000313" key="1">
    <source>
        <dbReference type="EMBL" id="KAJ0040302.1"/>
    </source>
</evidence>
<name>A0ACC0YPH2_9ROSI</name>
<evidence type="ECO:0000313" key="2">
    <source>
        <dbReference type="Proteomes" id="UP001163603"/>
    </source>
</evidence>
<keyword evidence="2" id="KW-1185">Reference proteome</keyword>